<feature type="compositionally biased region" description="Basic residues" evidence="2">
    <location>
        <begin position="667"/>
        <end position="676"/>
    </location>
</feature>
<dbReference type="Pfam" id="PF00004">
    <property type="entry name" value="AAA"/>
    <property type="match status" value="1"/>
</dbReference>
<dbReference type="GO" id="GO:0006270">
    <property type="term" value="P:DNA replication initiation"/>
    <property type="evidence" value="ECO:0007669"/>
    <property type="project" value="TreeGrafter"/>
</dbReference>
<dbReference type="Pfam" id="PF22606">
    <property type="entry name" value="Cdc6-ORC-like_ATPase_lid"/>
    <property type="match status" value="1"/>
</dbReference>
<dbReference type="SUPFAM" id="SSF52540">
    <property type="entry name" value="P-loop containing nucleoside triphosphate hydrolases"/>
    <property type="match status" value="1"/>
</dbReference>
<feature type="compositionally biased region" description="Acidic residues" evidence="2">
    <location>
        <begin position="317"/>
        <end position="333"/>
    </location>
</feature>
<sequence length="1364" mass="152801">MTGTDWRIVPKNATTTDGICEGIKWPALIFTSYQQANEWLIDVEHLRRLKPTMDVEDCVVFYFGRTSMSSTDTTQVALLPEKVIDATEWSVKDAFSTDPLYVHAVKLASQYAAAPTKLKACEIVFNSSMEHSTEMEDHRLVSPGVEVDDEREWNLLFESIWDVLEADGWSLLMVSGELCYVMPGVDFLMFQPNVNVFSSKKLAFKKALAVFADTQEETPSSIRVWGVLWDYMETHKQWKALKLRNDTVMYHIPGARVMDLVQNQTLFHNKKDAVLKFTTESKNGVKKRKSPVGVEDAPLVSPSSPHLDPPAPTSAEPEVEPIEPVEEDNDDDSPILVRPKKVKKRALPKPVAVEPAETHSYHSSRRCFIKSTFPFARIYAVLRDIGWSFAPGDFGYDYFPPGKTLSNGVAGVDYFQTEEAVLEYLQGKGWLSPLEKYLRTGAVPSFLAGVLSAPGKGSQSESASSVPSSAEEVVPAKSTSSKNHSKSSKPTKQRLSFSGVDATPDVKAVQPRKQKDKKSAAAKKRELVAVSPPSRQSGFKCTFGLVYRFLRAENWNHVVGPVGFTYCMPGFNLKNGTVGVNIFHNEADLETFLKESGDWDRIAFRLERAYMGLSDESSPESSAVKSYAKDGGAIDLLSPEQAYVGDDENMSAESSPEKKVLPLSRLKQGKTKKPKAKQPAQPAVSVPPFVLKFGRLFDLLKASGWYYRSSRLGYEYAQKDKSGKILHSFVTEDEVVDHLKKTGEYAALEQRLRKDHRRKFIIESSTEATSASEAVRIESSEDEKVSSPLQAKYTFANIWPILKERGWTERKPNTMEDSAYTYCNPEGTTYNKRGVETYASIIKLLDEEQHSSESSSSEDSSSDEEEEIVNKSTAKVLADTQVTEATQVTQEDDDDATQAVVDLLSSSDEEGRESKKPKARKIILTEEEEEKPKEATKDAPPAAMLEIPQSEEVATQVLSPPKQPRSSFFAPSPPKSQLVEQELSRVLDNLSLSFKPESMPHRASQQRTIKSFIDNCVNQNQRGSAYISGTPGTGKTAMMRIMQEQVTREWRNQQTALHIINLNAMALCDSHGIFTTIASKVTNKSYSSFNDAIAALDSAFKSNQTTTLLILDEIDILINNKGEADLYRLFEWAHHPDSSLIFFGIANSIDLTNKYIPFLRTRACVPVVVMFRPYEYEAIHNILEARIAHNTLLTKPLFEPVAISFLARKIASSTGDIRVAFDVCRRILHQKSEKEGTSKPWTVTLMDITSMLKVLDFQGAKVLQTLPRSTQFIVYTTTKMTPKVPNVFVIDEVYDKFCELSRLAGTSPSQIMTLREFHTQLETLASQNLLAMNSKKESFRLFMTKEEHEKSLIVDPYFKALLRQ</sequence>
<feature type="domain" description="Cdc6/ORC1-like ATPase lid" evidence="4">
    <location>
        <begin position="1174"/>
        <end position="1225"/>
    </location>
</feature>
<feature type="compositionally biased region" description="Basic residues" evidence="2">
    <location>
        <begin position="483"/>
        <end position="492"/>
    </location>
</feature>
<dbReference type="GO" id="GO:0005524">
    <property type="term" value="F:ATP binding"/>
    <property type="evidence" value="ECO:0007669"/>
    <property type="project" value="InterPro"/>
</dbReference>
<dbReference type="InterPro" id="IPR054425">
    <property type="entry name" value="Cdc6_ORC1-like_ATPase_lid"/>
</dbReference>
<name>A0A1W0A9R9_9STRA</name>
<feature type="domain" description="ATPase AAA-type core" evidence="3">
    <location>
        <begin position="1026"/>
        <end position="1154"/>
    </location>
</feature>
<dbReference type="GO" id="GO:0033314">
    <property type="term" value="P:mitotic DNA replication checkpoint signaling"/>
    <property type="evidence" value="ECO:0007669"/>
    <property type="project" value="TreeGrafter"/>
</dbReference>
<dbReference type="STRING" id="74557.A0A1W0A9R9"/>
<dbReference type="GO" id="GO:0016887">
    <property type="term" value="F:ATP hydrolysis activity"/>
    <property type="evidence" value="ECO:0007669"/>
    <property type="project" value="InterPro"/>
</dbReference>
<feature type="compositionally biased region" description="Low complexity" evidence="2">
    <location>
        <begin position="460"/>
        <end position="482"/>
    </location>
</feature>
<protein>
    <submittedName>
        <fullName evidence="5">Uncharacterized protein</fullName>
    </submittedName>
</protein>
<feature type="region of interest" description="Disordered" evidence="2">
    <location>
        <begin position="285"/>
        <end position="339"/>
    </location>
</feature>
<accession>A0A1W0A9R9</accession>
<comment type="caution">
    <text evidence="5">The sequence shown here is derived from an EMBL/GenBank/DDBJ whole genome shotgun (WGS) entry which is preliminary data.</text>
</comment>
<evidence type="ECO:0000259" key="3">
    <source>
        <dbReference type="Pfam" id="PF00004"/>
    </source>
</evidence>
<feature type="region of interest" description="Disordered" evidence="2">
    <location>
        <begin position="457"/>
        <end position="527"/>
    </location>
</feature>
<gene>
    <name evidence="5" type="ORF">THRCLA_00954</name>
</gene>
<dbReference type="Gene3D" id="1.10.8.60">
    <property type="match status" value="1"/>
</dbReference>
<dbReference type="Proteomes" id="UP000243217">
    <property type="component" value="Unassembled WGS sequence"/>
</dbReference>
<feature type="region of interest" description="Disordered" evidence="2">
    <location>
        <begin position="904"/>
        <end position="938"/>
    </location>
</feature>
<keyword evidence="1" id="KW-0235">DNA replication</keyword>
<dbReference type="InterPro" id="IPR050311">
    <property type="entry name" value="ORC1/CDC6"/>
</dbReference>
<dbReference type="GO" id="GO:0005634">
    <property type="term" value="C:nucleus"/>
    <property type="evidence" value="ECO:0007669"/>
    <property type="project" value="TreeGrafter"/>
</dbReference>
<dbReference type="EMBL" id="JNBS01000284">
    <property type="protein sequence ID" value="OQS07036.1"/>
    <property type="molecule type" value="Genomic_DNA"/>
</dbReference>
<proteinExistence type="predicted"/>
<organism evidence="5 6">
    <name type="scientific">Thraustotheca clavata</name>
    <dbReference type="NCBI Taxonomy" id="74557"/>
    <lineage>
        <taxon>Eukaryota</taxon>
        <taxon>Sar</taxon>
        <taxon>Stramenopiles</taxon>
        <taxon>Oomycota</taxon>
        <taxon>Saprolegniomycetes</taxon>
        <taxon>Saprolegniales</taxon>
        <taxon>Achlyaceae</taxon>
        <taxon>Thraustotheca</taxon>
    </lineage>
</organism>
<evidence type="ECO:0000256" key="2">
    <source>
        <dbReference type="SAM" id="MobiDB-lite"/>
    </source>
</evidence>
<evidence type="ECO:0000313" key="6">
    <source>
        <dbReference type="Proteomes" id="UP000243217"/>
    </source>
</evidence>
<evidence type="ECO:0000259" key="4">
    <source>
        <dbReference type="Pfam" id="PF22606"/>
    </source>
</evidence>
<dbReference type="GO" id="GO:0003688">
    <property type="term" value="F:DNA replication origin binding"/>
    <property type="evidence" value="ECO:0007669"/>
    <property type="project" value="TreeGrafter"/>
</dbReference>
<dbReference type="InterPro" id="IPR027417">
    <property type="entry name" value="P-loop_NTPase"/>
</dbReference>
<feature type="region of interest" description="Disordered" evidence="2">
    <location>
        <begin position="846"/>
        <end position="875"/>
    </location>
</feature>
<dbReference type="InterPro" id="IPR003959">
    <property type="entry name" value="ATPase_AAA_core"/>
</dbReference>
<dbReference type="OrthoDB" id="1926878at2759"/>
<reference evidence="5 6" key="1">
    <citation type="journal article" date="2014" name="Genome Biol. Evol.">
        <title>The secreted proteins of Achlya hypogyna and Thraustotheca clavata identify the ancestral oomycete secretome and reveal gene acquisitions by horizontal gene transfer.</title>
        <authorList>
            <person name="Misner I."/>
            <person name="Blouin N."/>
            <person name="Leonard G."/>
            <person name="Richards T.A."/>
            <person name="Lane C.E."/>
        </authorList>
    </citation>
    <scope>NUCLEOTIDE SEQUENCE [LARGE SCALE GENOMIC DNA]</scope>
    <source>
        <strain evidence="5 6">ATCC 34112</strain>
    </source>
</reference>
<feature type="region of interest" description="Disordered" evidence="2">
    <location>
        <begin position="647"/>
        <end position="681"/>
    </location>
</feature>
<evidence type="ECO:0000256" key="1">
    <source>
        <dbReference type="ARBA" id="ARBA00022705"/>
    </source>
</evidence>
<evidence type="ECO:0000313" key="5">
    <source>
        <dbReference type="EMBL" id="OQS07036.1"/>
    </source>
</evidence>
<dbReference type="Gene3D" id="3.40.50.300">
    <property type="entry name" value="P-loop containing nucleotide triphosphate hydrolases"/>
    <property type="match status" value="1"/>
</dbReference>
<keyword evidence="6" id="KW-1185">Reference proteome</keyword>
<feature type="compositionally biased region" description="Basic and acidic residues" evidence="2">
    <location>
        <begin position="517"/>
        <end position="527"/>
    </location>
</feature>
<dbReference type="PANTHER" id="PTHR10763:SF26">
    <property type="entry name" value="CELL DIVISION CONTROL PROTEIN 6 HOMOLOG"/>
    <property type="match status" value="1"/>
</dbReference>
<dbReference type="PANTHER" id="PTHR10763">
    <property type="entry name" value="CELL DIVISION CONTROL PROTEIN 6-RELATED"/>
    <property type="match status" value="1"/>
</dbReference>